<keyword evidence="4" id="KW-0863">Zinc-finger</keyword>
<dbReference type="PANTHER" id="PTHR46235:SF18">
    <property type="entry name" value="PROTEIN ENHANCED DOWNY MILDEW 2"/>
    <property type="match status" value="1"/>
</dbReference>
<name>A0A4U6U5V9_SETVI</name>
<dbReference type="AlphaFoldDB" id="A0A4U6U5V9"/>
<dbReference type="EMBL" id="CM016557">
    <property type="protein sequence ID" value="TKW09805.1"/>
    <property type="molecule type" value="Genomic_DNA"/>
</dbReference>
<evidence type="ECO:0000256" key="4">
    <source>
        <dbReference type="ARBA" id="ARBA00022771"/>
    </source>
</evidence>
<dbReference type="InterPro" id="IPR055197">
    <property type="entry name" value="PHDvar_NSD"/>
</dbReference>
<dbReference type="GO" id="GO:0006338">
    <property type="term" value="P:chromatin remodeling"/>
    <property type="evidence" value="ECO:0007669"/>
    <property type="project" value="UniProtKB-ARBA"/>
</dbReference>
<proteinExistence type="predicted"/>
<dbReference type="Gramene" id="TKW09805">
    <property type="protein sequence ID" value="TKW09805"/>
    <property type="gene ID" value="SEVIR_6G125700v2"/>
</dbReference>
<dbReference type="PANTHER" id="PTHR46235">
    <property type="entry name" value="PHD FINGER-CONTAINING PROTEIN DDB_G0268158"/>
    <property type="match status" value="1"/>
</dbReference>
<dbReference type="InterPro" id="IPR013083">
    <property type="entry name" value="Znf_RING/FYVE/PHD"/>
</dbReference>
<evidence type="ECO:0000256" key="1">
    <source>
        <dbReference type="ARBA" id="ARBA00004123"/>
    </source>
</evidence>
<dbReference type="GO" id="GO:0005634">
    <property type="term" value="C:nucleus"/>
    <property type="evidence" value="ECO:0007669"/>
    <property type="project" value="UniProtKB-SubCell"/>
</dbReference>
<keyword evidence="3" id="KW-0677">Repeat</keyword>
<evidence type="ECO:0000256" key="6">
    <source>
        <dbReference type="ARBA" id="ARBA00023242"/>
    </source>
</evidence>
<accession>A0A4U6U5V9</accession>
<dbReference type="Gene3D" id="3.30.40.10">
    <property type="entry name" value="Zinc/RING finger domain, C3HC4 (zinc finger)"/>
    <property type="match status" value="2"/>
</dbReference>
<comment type="subcellular location">
    <subcellularLocation>
        <location evidence="1">Nucleus</location>
    </subcellularLocation>
</comment>
<keyword evidence="5" id="KW-0862">Zinc</keyword>
<gene>
    <name evidence="9" type="ORF">SEVIR_6G125700v2</name>
</gene>
<dbReference type="OMA" id="NIAFECT"/>
<dbReference type="InterPro" id="IPR022702">
    <property type="entry name" value="Cytosine_MeTrfase1_RFD"/>
</dbReference>
<feature type="region of interest" description="Disordered" evidence="7">
    <location>
        <begin position="434"/>
        <end position="467"/>
    </location>
</feature>
<evidence type="ECO:0000256" key="3">
    <source>
        <dbReference type="ARBA" id="ARBA00022737"/>
    </source>
</evidence>
<dbReference type="Pfam" id="PF22908">
    <property type="entry name" value="PHD_NSD"/>
    <property type="match status" value="1"/>
</dbReference>
<evidence type="ECO:0000313" key="10">
    <source>
        <dbReference type="Proteomes" id="UP000298652"/>
    </source>
</evidence>
<feature type="domain" description="Zinc finger PHD-type" evidence="8">
    <location>
        <begin position="291"/>
        <end position="342"/>
    </location>
</feature>
<sequence>MFDDDDGVEPHFEDVNEYYFEDGEKKPVCFSILPFQFDENDKVTYCNIEKNVFLRGIADKSLHVYKKVIAWKIELDSEKPNICMLSIENKWIKLLKPRKCYGEFVRSVLITVQMLHFVRKRDQRSCLDHVWDHLDEVFGKYDTKPMEDDLMKHHRLIKLFVENDVTLMKSKILQRLIENGFKRTKTALGPEAQFIVDDEQHVTKNHGNHYHNNDDNGYASDDDDDDGTDQICALCDDGGELLSCEGPCKRSFHPTKEDGRESKCRTLGYTLAEVERMCPFLCENCKNRQHQCFRCGQLEPSHGPNAKVFQCNKESCGYFYHPKCIAQLLDPNATDGACELERRIMEGMPFSCPIHWCFKCGIMENKTQRGLKIAACRRCPRAYHLQCLPREISFKTKDKDIIKRAWKLSETILIYCLDHEIDKATRTARRNHIKFPAMPEGSTDKVTGKRENNTDQSTKSIESPNML</sequence>
<evidence type="ECO:0000256" key="5">
    <source>
        <dbReference type="ARBA" id="ARBA00022833"/>
    </source>
</evidence>
<dbReference type="Pfam" id="PF12047">
    <property type="entry name" value="DNMT1-RFD"/>
    <property type="match status" value="1"/>
</dbReference>
<protein>
    <recommendedName>
        <fullName evidence="8">Zinc finger PHD-type domain-containing protein</fullName>
    </recommendedName>
</protein>
<feature type="compositionally biased region" description="Polar residues" evidence="7">
    <location>
        <begin position="454"/>
        <end position="467"/>
    </location>
</feature>
<dbReference type="Gramene" id="TKW09804">
    <property type="protein sequence ID" value="TKW09804"/>
    <property type="gene ID" value="SEVIR_6G125700v2"/>
</dbReference>
<feature type="domain" description="Zinc finger PHD-type" evidence="8">
    <location>
        <begin position="356"/>
        <end position="420"/>
    </location>
</feature>
<dbReference type="GO" id="GO:0008270">
    <property type="term" value="F:zinc ion binding"/>
    <property type="evidence" value="ECO:0007669"/>
    <property type="project" value="UniProtKB-KW"/>
</dbReference>
<dbReference type="Proteomes" id="UP000298652">
    <property type="component" value="Chromosome 6"/>
</dbReference>
<dbReference type="EMBL" id="CM016557">
    <property type="protein sequence ID" value="TKW09804.1"/>
    <property type="molecule type" value="Genomic_DNA"/>
</dbReference>
<feature type="compositionally biased region" description="Basic and acidic residues" evidence="7">
    <location>
        <begin position="442"/>
        <end position="453"/>
    </location>
</feature>
<dbReference type="Pfam" id="PF23004">
    <property type="entry name" value="PHDvar_NSD"/>
    <property type="match status" value="1"/>
</dbReference>
<feature type="domain" description="Zinc finger PHD-type" evidence="8">
    <location>
        <begin position="231"/>
        <end position="286"/>
    </location>
</feature>
<dbReference type="SMART" id="SM00249">
    <property type="entry name" value="PHD"/>
    <property type="match status" value="3"/>
</dbReference>
<evidence type="ECO:0000256" key="2">
    <source>
        <dbReference type="ARBA" id="ARBA00022723"/>
    </source>
</evidence>
<keyword evidence="2" id="KW-0479">Metal-binding</keyword>
<keyword evidence="10" id="KW-1185">Reference proteome</keyword>
<feature type="region of interest" description="Disordered" evidence="7">
    <location>
        <begin position="205"/>
        <end position="224"/>
    </location>
</feature>
<organism evidence="9 10">
    <name type="scientific">Setaria viridis</name>
    <name type="common">Green bristlegrass</name>
    <name type="synonym">Setaria italica subsp. viridis</name>
    <dbReference type="NCBI Taxonomy" id="4556"/>
    <lineage>
        <taxon>Eukaryota</taxon>
        <taxon>Viridiplantae</taxon>
        <taxon>Streptophyta</taxon>
        <taxon>Embryophyta</taxon>
        <taxon>Tracheophyta</taxon>
        <taxon>Spermatophyta</taxon>
        <taxon>Magnoliopsida</taxon>
        <taxon>Liliopsida</taxon>
        <taxon>Poales</taxon>
        <taxon>Poaceae</taxon>
        <taxon>PACMAD clade</taxon>
        <taxon>Panicoideae</taxon>
        <taxon>Panicodae</taxon>
        <taxon>Paniceae</taxon>
        <taxon>Cenchrinae</taxon>
        <taxon>Setaria</taxon>
    </lineage>
</organism>
<evidence type="ECO:0000313" key="9">
    <source>
        <dbReference type="EMBL" id="TKW09805.1"/>
    </source>
</evidence>
<evidence type="ECO:0000256" key="7">
    <source>
        <dbReference type="SAM" id="MobiDB-lite"/>
    </source>
</evidence>
<dbReference type="InterPro" id="IPR055198">
    <property type="entry name" value="NSD_PHD"/>
</dbReference>
<evidence type="ECO:0000259" key="8">
    <source>
        <dbReference type="SMART" id="SM00249"/>
    </source>
</evidence>
<dbReference type="InterPro" id="IPR001965">
    <property type="entry name" value="Znf_PHD"/>
</dbReference>
<keyword evidence="6" id="KW-0539">Nucleus</keyword>
<reference evidence="9 10" key="1">
    <citation type="submission" date="2019-03" db="EMBL/GenBank/DDBJ databases">
        <title>WGS assembly of Setaria viridis.</title>
        <authorList>
            <person name="Huang P."/>
            <person name="Jenkins J."/>
            <person name="Grimwood J."/>
            <person name="Barry K."/>
            <person name="Healey A."/>
            <person name="Mamidi S."/>
            <person name="Sreedasyam A."/>
            <person name="Shu S."/>
            <person name="Feldman M."/>
            <person name="Wu J."/>
            <person name="Yu Y."/>
            <person name="Chen C."/>
            <person name="Johnson J."/>
            <person name="Rokhsar D."/>
            <person name="Baxter I."/>
            <person name="Schmutz J."/>
            <person name="Brutnell T."/>
            <person name="Kellogg E."/>
        </authorList>
    </citation>
    <scope>NUCLEOTIDE SEQUENCE [LARGE SCALE GENOMIC DNA]</scope>
    <source>
        <strain evidence="10">cv. A10</strain>
    </source>
</reference>